<accession>A0A9P4NGL4</accession>
<dbReference type="Gene3D" id="1.10.287.1490">
    <property type="match status" value="1"/>
</dbReference>
<name>A0A9P4NGL4_9PEZI</name>
<evidence type="ECO:0000313" key="2">
    <source>
        <dbReference type="EMBL" id="KAF2420316.1"/>
    </source>
</evidence>
<sequence length="124" mass="13561">MTALEELSHADARVKDVTRDQAELSRMVDEAKIELTAIEARIASMTGKLTGLNEQLLEAKKLVDQKNKSITNMGESDKVALAAYEKQRDELQTKIEGLKKGAAVAAPTAKVSVFHASNRFPSSY</sequence>
<proteinExistence type="predicted"/>
<dbReference type="AlphaFoldDB" id="A0A9P4NGL4"/>
<dbReference type="EMBL" id="MU007111">
    <property type="protein sequence ID" value="KAF2420316.1"/>
    <property type="molecule type" value="Genomic_DNA"/>
</dbReference>
<keyword evidence="3" id="KW-1185">Reference proteome</keyword>
<evidence type="ECO:0000256" key="1">
    <source>
        <dbReference type="SAM" id="Coils"/>
    </source>
</evidence>
<feature type="coiled-coil region" evidence="1">
    <location>
        <begin position="14"/>
        <end position="48"/>
    </location>
</feature>
<organism evidence="2 3">
    <name type="scientific">Tothia fuscella</name>
    <dbReference type="NCBI Taxonomy" id="1048955"/>
    <lineage>
        <taxon>Eukaryota</taxon>
        <taxon>Fungi</taxon>
        <taxon>Dikarya</taxon>
        <taxon>Ascomycota</taxon>
        <taxon>Pezizomycotina</taxon>
        <taxon>Dothideomycetes</taxon>
        <taxon>Pleosporomycetidae</taxon>
        <taxon>Venturiales</taxon>
        <taxon>Cylindrosympodiaceae</taxon>
        <taxon>Tothia</taxon>
    </lineage>
</organism>
<protein>
    <submittedName>
        <fullName evidence="2">Uncharacterized protein</fullName>
    </submittedName>
</protein>
<comment type="caution">
    <text evidence="2">The sequence shown here is derived from an EMBL/GenBank/DDBJ whole genome shotgun (WGS) entry which is preliminary data.</text>
</comment>
<dbReference type="Proteomes" id="UP000800235">
    <property type="component" value="Unassembled WGS sequence"/>
</dbReference>
<evidence type="ECO:0000313" key="3">
    <source>
        <dbReference type="Proteomes" id="UP000800235"/>
    </source>
</evidence>
<reference evidence="2" key="1">
    <citation type="journal article" date="2020" name="Stud. Mycol.">
        <title>101 Dothideomycetes genomes: a test case for predicting lifestyles and emergence of pathogens.</title>
        <authorList>
            <person name="Haridas S."/>
            <person name="Albert R."/>
            <person name="Binder M."/>
            <person name="Bloem J."/>
            <person name="Labutti K."/>
            <person name="Salamov A."/>
            <person name="Andreopoulos B."/>
            <person name="Baker S."/>
            <person name="Barry K."/>
            <person name="Bills G."/>
            <person name="Bluhm B."/>
            <person name="Cannon C."/>
            <person name="Castanera R."/>
            <person name="Culley D."/>
            <person name="Daum C."/>
            <person name="Ezra D."/>
            <person name="Gonzalez J."/>
            <person name="Henrissat B."/>
            <person name="Kuo A."/>
            <person name="Liang C."/>
            <person name="Lipzen A."/>
            <person name="Lutzoni F."/>
            <person name="Magnuson J."/>
            <person name="Mondo S."/>
            <person name="Nolan M."/>
            <person name="Ohm R."/>
            <person name="Pangilinan J."/>
            <person name="Park H.-J."/>
            <person name="Ramirez L."/>
            <person name="Alfaro M."/>
            <person name="Sun H."/>
            <person name="Tritt A."/>
            <person name="Yoshinaga Y."/>
            <person name="Zwiers L.-H."/>
            <person name="Turgeon B."/>
            <person name="Goodwin S."/>
            <person name="Spatafora J."/>
            <person name="Crous P."/>
            <person name="Grigoriev I."/>
        </authorList>
    </citation>
    <scope>NUCLEOTIDE SEQUENCE</scope>
    <source>
        <strain evidence="2">CBS 130266</strain>
    </source>
</reference>
<keyword evidence="1" id="KW-0175">Coiled coil</keyword>
<gene>
    <name evidence="2" type="ORF">EJ08DRAFT_29946</name>
</gene>